<sequence length="163" mass="18714">MYRGIHHHHPRVVTPRTSWDDHEGGSQGIGFYYQPPLQDEKPCSWGYQEAFPYQEGFPPQLEVKSKLELGMEAYMGETSRTCETPQPEPKSKLELMEEQFSRGTNKGCSSIDLPSANHFISTFLQESEELLRRTEMLGGLVEKAYAQLAHNRLLPSKEREEVE</sequence>
<evidence type="ECO:0000313" key="2">
    <source>
        <dbReference type="EMBL" id="CAL1394546.1"/>
    </source>
</evidence>
<organism evidence="2 3">
    <name type="scientific">Linum trigynum</name>
    <dbReference type="NCBI Taxonomy" id="586398"/>
    <lineage>
        <taxon>Eukaryota</taxon>
        <taxon>Viridiplantae</taxon>
        <taxon>Streptophyta</taxon>
        <taxon>Embryophyta</taxon>
        <taxon>Tracheophyta</taxon>
        <taxon>Spermatophyta</taxon>
        <taxon>Magnoliopsida</taxon>
        <taxon>eudicotyledons</taxon>
        <taxon>Gunneridae</taxon>
        <taxon>Pentapetalae</taxon>
        <taxon>rosids</taxon>
        <taxon>fabids</taxon>
        <taxon>Malpighiales</taxon>
        <taxon>Linaceae</taxon>
        <taxon>Linum</taxon>
    </lineage>
</organism>
<feature type="compositionally biased region" description="Basic residues" evidence="1">
    <location>
        <begin position="1"/>
        <end position="11"/>
    </location>
</feature>
<protein>
    <submittedName>
        <fullName evidence="2">Uncharacterized protein</fullName>
    </submittedName>
</protein>
<dbReference type="Proteomes" id="UP001497516">
    <property type="component" value="Chromosome 6"/>
</dbReference>
<evidence type="ECO:0000256" key="1">
    <source>
        <dbReference type="SAM" id="MobiDB-lite"/>
    </source>
</evidence>
<dbReference type="AlphaFoldDB" id="A0AAV2F8G8"/>
<accession>A0AAV2F8G8</accession>
<name>A0AAV2F8G8_9ROSI</name>
<keyword evidence="3" id="KW-1185">Reference proteome</keyword>
<dbReference type="EMBL" id="OZ034819">
    <property type="protein sequence ID" value="CAL1394546.1"/>
    <property type="molecule type" value="Genomic_DNA"/>
</dbReference>
<reference evidence="2 3" key="1">
    <citation type="submission" date="2024-04" db="EMBL/GenBank/DDBJ databases">
        <authorList>
            <person name="Fracassetti M."/>
        </authorList>
    </citation>
    <scope>NUCLEOTIDE SEQUENCE [LARGE SCALE GENOMIC DNA]</scope>
</reference>
<proteinExistence type="predicted"/>
<evidence type="ECO:0000313" key="3">
    <source>
        <dbReference type="Proteomes" id="UP001497516"/>
    </source>
</evidence>
<feature type="region of interest" description="Disordered" evidence="1">
    <location>
        <begin position="1"/>
        <end position="22"/>
    </location>
</feature>
<gene>
    <name evidence="2" type="ORF">LTRI10_LOCUS35041</name>
</gene>